<reference evidence="3 4" key="1">
    <citation type="submission" date="2018-06" db="EMBL/GenBank/DDBJ databases">
        <authorList>
            <consortium name="Pathogen Informatics"/>
            <person name="Doyle S."/>
        </authorList>
    </citation>
    <scope>NUCLEOTIDE SEQUENCE [LARGE SCALE GENOMIC DNA]</scope>
    <source>
        <strain evidence="3 4">NCTC10571</strain>
    </source>
</reference>
<name>A0A378NNY5_9FIRM</name>
<keyword evidence="1" id="KW-0732">Signal</keyword>
<evidence type="ECO:0000259" key="2">
    <source>
        <dbReference type="Pfam" id="PF01764"/>
    </source>
</evidence>
<feature type="domain" description="Fungal lipase-type" evidence="2">
    <location>
        <begin position="95"/>
        <end position="246"/>
    </location>
</feature>
<dbReference type="InterPro" id="IPR002921">
    <property type="entry name" value="Fungal_lipase-type"/>
</dbReference>
<dbReference type="RefSeq" id="WP_115150885.1">
    <property type="nucleotide sequence ID" value="NZ_UGPP01000001.1"/>
</dbReference>
<dbReference type="PANTHER" id="PTHR45856:SF24">
    <property type="entry name" value="FUNGAL LIPASE-LIKE DOMAIN-CONTAINING PROTEIN"/>
    <property type="match status" value="1"/>
</dbReference>
<gene>
    <name evidence="3" type="ORF">NCTC10571_00241</name>
</gene>
<sequence>MKKILAILMLLMLNLNIALAQNLDIDETNLSEKDIQYLSAWTSLAVYNDKFSLLARDILKSNGWNIRFYNEQIAKSDVKYLLADKKINDKDIFFLSISGTSSWQDVKTDLAVEATVFQGHNLDEFLQSRNDKDLSETKPLVHKGFLQYVQDGFFSANSSGEILGLDLVEHLKQCPEDKIYITGHSLGGAVAELLTARLLDMGVNSNQIETITFGAPAVGNKTFVDMYEPKMNLTRITMKGDIVKNLAQIANERFVQFNTNEVWTVSKLENDKFAHNMLLYFDRAIKNYYDSKEDIALATEDIETCETYVAKPKYDFPSELQSEINYMNLALKDKLLKEDEDCFVDLADDDLSSNVFQKAKALNAKYVVFYEFSANKIKDSTSNKRYYIYGSKYIYDINGNLIRGFSATSDTKEMTVLQSVLYLECQFK</sequence>
<dbReference type="Gene3D" id="3.40.50.1820">
    <property type="entry name" value="alpha/beta hydrolase"/>
    <property type="match status" value="1"/>
</dbReference>
<dbReference type="PANTHER" id="PTHR45856">
    <property type="entry name" value="ALPHA/BETA-HYDROLASES SUPERFAMILY PROTEIN"/>
    <property type="match status" value="1"/>
</dbReference>
<protein>
    <submittedName>
        <fullName evidence="3">Predicted lipase</fullName>
    </submittedName>
</protein>
<feature type="chain" id="PRO_5016640227" evidence="1">
    <location>
        <begin position="21"/>
        <end position="428"/>
    </location>
</feature>
<evidence type="ECO:0000313" key="4">
    <source>
        <dbReference type="Proteomes" id="UP000255234"/>
    </source>
</evidence>
<dbReference type="GO" id="GO:0006629">
    <property type="term" value="P:lipid metabolic process"/>
    <property type="evidence" value="ECO:0007669"/>
    <property type="project" value="InterPro"/>
</dbReference>
<feature type="signal peptide" evidence="1">
    <location>
        <begin position="1"/>
        <end position="20"/>
    </location>
</feature>
<dbReference type="Pfam" id="PF01764">
    <property type="entry name" value="Lipase_3"/>
    <property type="match status" value="1"/>
</dbReference>
<proteinExistence type="predicted"/>
<dbReference type="InterPro" id="IPR029058">
    <property type="entry name" value="AB_hydrolase_fold"/>
</dbReference>
<dbReference type="AlphaFoldDB" id="A0A378NNY5"/>
<dbReference type="InterPro" id="IPR051218">
    <property type="entry name" value="Sec_MonoDiacylglyc_Lipase"/>
</dbReference>
<evidence type="ECO:0000256" key="1">
    <source>
        <dbReference type="SAM" id="SignalP"/>
    </source>
</evidence>
<dbReference type="SUPFAM" id="SSF53474">
    <property type="entry name" value="alpha/beta-Hydrolases"/>
    <property type="match status" value="1"/>
</dbReference>
<dbReference type="EMBL" id="UGPP01000001">
    <property type="protein sequence ID" value="STY70133.1"/>
    <property type="molecule type" value="Genomic_DNA"/>
</dbReference>
<evidence type="ECO:0000313" key="3">
    <source>
        <dbReference type="EMBL" id="STY70133.1"/>
    </source>
</evidence>
<dbReference type="CDD" id="cd00519">
    <property type="entry name" value="Lipase_3"/>
    <property type="match status" value="1"/>
</dbReference>
<organism evidence="3 4">
    <name type="scientific">Megamonas hypermegale</name>
    <dbReference type="NCBI Taxonomy" id="158847"/>
    <lineage>
        <taxon>Bacteria</taxon>
        <taxon>Bacillati</taxon>
        <taxon>Bacillota</taxon>
        <taxon>Negativicutes</taxon>
        <taxon>Selenomonadales</taxon>
        <taxon>Selenomonadaceae</taxon>
        <taxon>Megamonas</taxon>
    </lineage>
</organism>
<accession>A0A378NNY5</accession>
<dbReference type="Proteomes" id="UP000255234">
    <property type="component" value="Unassembled WGS sequence"/>
</dbReference>